<comment type="subcellular location">
    <subcellularLocation>
        <location evidence="1">Membrane</location>
        <topology evidence="1">Multi-pass membrane protein</topology>
    </subcellularLocation>
</comment>
<keyword evidence="13" id="KW-1185">Reference proteome</keyword>
<feature type="transmembrane region" description="Helical" evidence="9">
    <location>
        <begin position="40"/>
        <end position="60"/>
    </location>
</feature>
<dbReference type="InterPro" id="IPR002524">
    <property type="entry name" value="Cation_efflux"/>
</dbReference>
<accession>A0A0W0WNI0</accession>
<dbReference type="InterPro" id="IPR027469">
    <property type="entry name" value="Cation_efflux_TMD_sf"/>
</dbReference>
<name>A0A0W0WNI0_9GAMM</name>
<dbReference type="EMBL" id="LNYH01000006">
    <property type="protein sequence ID" value="KTD33868.1"/>
    <property type="molecule type" value="Genomic_DNA"/>
</dbReference>
<keyword evidence="5 9" id="KW-0812">Transmembrane</keyword>
<dbReference type="GO" id="GO:0008324">
    <property type="term" value="F:monoatomic cation transmembrane transporter activity"/>
    <property type="evidence" value="ECO:0007669"/>
    <property type="project" value="InterPro"/>
</dbReference>
<dbReference type="GO" id="GO:0016020">
    <property type="term" value="C:membrane"/>
    <property type="evidence" value="ECO:0007669"/>
    <property type="project" value="UniProtKB-SubCell"/>
</dbReference>
<dbReference type="OrthoDB" id="9806522at2"/>
<dbReference type="Proteomes" id="UP000054761">
    <property type="component" value="Unassembled WGS sequence"/>
</dbReference>
<organism evidence="12 13">
    <name type="scientific">Legionella israelensis</name>
    <dbReference type="NCBI Taxonomy" id="454"/>
    <lineage>
        <taxon>Bacteria</taxon>
        <taxon>Pseudomonadati</taxon>
        <taxon>Pseudomonadota</taxon>
        <taxon>Gammaproteobacteria</taxon>
        <taxon>Legionellales</taxon>
        <taxon>Legionellaceae</taxon>
        <taxon>Legionella</taxon>
    </lineage>
</organism>
<keyword evidence="4" id="KW-0408">Iron</keyword>
<reference evidence="12 13" key="1">
    <citation type="submission" date="2015-11" db="EMBL/GenBank/DDBJ databases">
        <title>Genomic analysis of 38 Legionella species identifies large and diverse effector repertoires.</title>
        <authorList>
            <person name="Burstein D."/>
            <person name="Amaro F."/>
            <person name="Zusman T."/>
            <person name="Lifshitz Z."/>
            <person name="Cohen O."/>
            <person name="Gilbert J.A."/>
            <person name="Pupko T."/>
            <person name="Shuman H.A."/>
            <person name="Segal G."/>
        </authorList>
    </citation>
    <scope>NUCLEOTIDE SEQUENCE [LARGE SCALE GENOMIC DNA]</scope>
    <source>
        <strain evidence="12 13">Bercovier 4</strain>
    </source>
</reference>
<dbReference type="STRING" id="454.Lisr_0236"/>
<evidence type="ECO:0000313" key="13">
    <source>
        <dbReference type="Proteomes" id="UP000054761"/>
    </source>
</evidence>
<dbReference type="PANTHER" id="PTHR43840:SF15">
    <property type="entry name" value="MITOCHONDRIAL METAL TRANSPORTER 1-RELATED"/>
    <property type="match status" value="1"/>
</dbReference>
<protein>
    <submittedName>
        <fullName evidence="12">Cation-efflux family protein</fullName>
    </submittedName>
</protein>
<evidence type="ECO:0000256" key="2">
    <source>
        <dbReference type="ARBA" id="ARBA00010212"/>
    </source>
</evidence>
<evidence type="ECO:0000256" key="9">
    <source>
        <dbReference type="SAM" id="Phobius"/>
    </source>
</evidence>
<comment type="caution">
    <text evidence="12">The sequence shown here is derived from an EMBL/GenBank/DDBJ whole genome shotgun (WGS) entry which is preliminary data.</text>
</comment>
<keyword evidence="8 9" id="KW-0472">Membrane</keyword>
<dbReference type="PANTHER" id="PTHR43840">
    <property type="entry name" value="MITOCHONDRIAL METAL TRANSPORTER 1-RELATED"/>
    <property type="match status" value="1"/>
</dbReference>
<dbReference type="Gene3D" id="1.20.1510.10">
    <property type="entry name" value="Cation efflux protein transmembrane domain"/>
    <property type="match status" value="1"/>
</dbReference>
<dbReference type="Pfam" id="PF01545">
    <property type="entry name" value="Cation_efflux"/>
    <property type="match status" value="1"/>
</dbReference>
<evidence type="ECO:0000256" key="4">
    <source>
        <dbReference type="ARBA" id="ARBA00022496"/>
    </source>
</evidence>
<evidence type="ECO:0000256" key="8">
    <source>
        <dbReference type="ARBA" id="ARBA00023136"/>
    </source>
</evidence>
<feature type="transmembrane region" description="Helical" evidence="9">
    <location>
        <begin position="81"/>
        <end position="100"/>
    </location>
</feature>
<feature type="transmembrane region" description="Helical" evidence="9">
    <location>
        <begin position="163"/>
        <end position="192"/>
    </location>
</feature>
<dbReference type="PATRIC" id="fig|454.4.peg.247"/>
<feature type="transmembrane region" description="Helical" evidence="9">
    <location>
        <begin position="116"/>
        <end position="135"/>
    </location>
</feature>
<dbReference type="Pfam" id="PF16916">
    <property type="entry name" value="ZT_dimer"/>
    <property type="match status" value="1"/>
</dbReference>
<keyword evidence="4" id="KW-0410">Iron transport</keyword>
<dbReference type="GO" id="GO:0006826">
    <property type="term" value="P:iron ion transport"/>
    <property type="evidence" value="ECO:0007669"/>
    <property type="project" value="UniProtKB-KW"/>
</dbReference>
<evidence type="ECO:0000259" key="11">
    <source>
        <dbReference type="Pfam" id="PF16916"/>
    </source>
</evidence>
<dbReference type="InterPro" id="IPR050291">
    <property type="entry name" value="CDF_Transporter"/>
</dbReference>
<dbReference type="NCBIfam" id="TIGR01297">
    <property type="entry name" value="CDF"/>
    <property type="match status" value="1"/>
</dbReference>
<dbReference type="RefSeq" id="WP_058500627.1">
    <property type="nucleotide sequence ID" value="NZ_CAAAJA010000004.1"/>
</dbReference>
<gene>
    <name evidence="12" type="ORF">Lisr_0236</name>
</gene>
<sequence>MPQINRYQQVKKITLISVIVNFLLGLSKLVGGFLFNSHALVADGIHSFSDLLTDGMVLFASKYGSLDADKNHPYGHQRIETAATVFLAILLILAGAGIAWDAMDSILNANFDQPDWLSLPVIIGSILANELLFHYTHFIGRRIQSDLLIANAWHHRSDAASSLIVLAGVIGSLAGFFYFDGIAAIIVGLFIIKMGWSYGWSSIKELVDTAVDPDTLVQIKHIINEVNGVDKIHQLRSRLMGGDIFIDVHILVAPRISVSEGHYIAQHVHQNLMNYIPRVKDVTVHVDPEDDEIVCPSMHLPNRSELKKQFLTELSDVYPELIFWTLHYQDGKIIIDLVFPNKFTQWQDLDKHLQKTLKSYPYIDHFRLLSQQQILSSNDFTISL</sequence>
<evidence type="ECO:0000256" key="1">
    <source>
        <dbReference type="ARBA" id="ARBA00004141"/>
    </source>
</evidence>
<dbReference type="FunFam" id="1.20.1510.10:FF:000006">
    <property type="entry name" value="Divalent cation efflux transporter"/>
    <property type="match status" value="1"/>
</dbReference>
<feature type="domain" description="Cation efflux protein transmembrane" evidence="10">
    <location>
        <begin position="15"/>
        <end position="207"/>
    </location>
</feature>
<proteinExistence type="inferred from homology"/>
<keyword evidence="7 9" id="KW-1133">Transmembrane helix</keyword>
<evidence type="ECO:0000256" key="3">
    <source>
        <dbReference type="ARBA" id="ARBA00022448"/>
    </source>
</evidence>
<evidence type="ECO:0000256" key="7">
    <source>
        <dbReference type="ARBA" id="ARBA00022989"/>
    </source>
</evidence>
<dbReference type="Gene3D" id="3.30.70.1350">
    <property type="entry name" value="Cation efflux protein, cytoplasmic domain"/>
    <property type="match status" value="1"/>
</dbReference>
<dbReference type="SUPFAM" id="SSF161111">
    <property type="entry name" value="Cation efflux protein transmembrane domain-like"/>
    <property type="match status" value="1"/>
</dbReference>
<feature type="transmembrane region" description="Helical" evidence="9">
    <location>
        <begin position="12"/>
        <end position="34"/>
    </location>
</feature>
<dbReference type="GO" id="GO:0006829">
    <property type="term" value="P:zinc ion transport"/>
    <property type="evidence" value="ECO:0007669"/>
    <property type="project" value="UniProtKB-KW"/>
</dbReference>
<dbReference type="SUPFAM" id="SSF160240">
    <property type="entry name" value="Cation efflux protein cytoplasmic domain-like"/>
    <property type="match status" value="1"/>
</dbReference>
<comment type="similarity">
    <text evidence="2">Belongs to the cation diffusion facilitator (CDF) transporter (TC 2.A.4) family. FieF subfamily.</text>
</comment>
<keyword evidence="6" id="KW-0406">Ion transport</keyword>
<evidence type="ECO:0000313" key="12">
    <source>
        <dbReference type="EMBL" id="KTD33868.1"/>
    </source>
</evidence>
<keyword evidence="6" id="KW-0862">Zinc</keyword>
<keyword evidence="3" id="KW-0813">Transport</keyword>
<dbReference type="InterPro" id="IPR058533">
    <property type="entry name" value="Cation_efflux_TM"/>
</dbReference>
<feature type="domain" description="Cation efflux protein cytoplasmic" evidence="11">
    <location>
        <begin position="212"/>
        <end position="289"/>
    </location>
</feature>
<dbReference type="InterPro" id="IPR027470">
    <property type="entry name" value="Cation_efflux_CTD"/>
</dbReference>
<evidence type="ECO:0000256" key="5">
    <source>
        <dbReference type="ARBA" id="ARBA00022692"/>
    </source>
</evidence>
<dbReference type="InterPro" id="IPR036837">
    <property type="entry name" value="Cation_efflux_CTD_sf"/>
</dbReference>
<evidence type="ECO:0000259" key="10">
    <source>
        <dbReference type="Pfam" id="PF01545"/>
    </source>
</evidence>
<evidence type="ECO:0000256" key="6">
    <source>
        <dbReference type="ARBA" id="ARBA00022906"/>
    </source>
</evidence>
<keyword evidence="6" id="KW-0864">Zinc transport</keyword>
<dbReference type="AlphaFoldDB" id="A0A0W0WNI0"/>